<feature type="non-terminal residue" evidence="1">
    <location>
        <position position="1"/>
    </location>
</feature>
<comment type="caution">
    <text evidence="1">The sequence shown here is derived from an EMBL/GenBank/DDBJ whole genome shotgun (WGS) entry which is preliminary data.</text>
</comment>
<reference evidence="1 2" key="1">
    <citation type="submission" date="2014-11" db="EMBL/GenBank/DDBJ databases">
        <title>Comparative genomics of Methylobacterium species.</title>
        <authorList>
            <person name="Chaudhry V."/>
            <person name="Patil P.B."/>
        </authorList>
    </citation>
    <scope>NUCLEOTIDE SEQUENCE [LARGE SCALE GENOMIC DNA]</scope>
    <source>
        <strain evidence="1 2">SE3.6</strain>
    </source>
</reference>
<name>A0ABR5H646_9HYPH</name>
<organism evidence="1 2">
    <name type="scientific">Methylobacterium indicum</name>
    <dbReference type="NCBI Taxonomy" id="1775910"/>
    <lineage>
        <taxon>Bacteria</taxon>
        <taxon>Pseudomonadati</taxon>
        <taxon>Pseudomonadota</taxon>
        <taxon>Alphaproteobacteria</taxon>
        <taxon>Hyphomicrobiales</taxon>
        <taxon>Methylobacteriaceae</taxon>
        <taxon>Methylobacterium</taxon>
    </lineage>
</organism>
<proteinExistence type="predicted"/>
<evidence type="ECO:0000313" key="2">
    <source>
        <dbReference type="Proteomes" id="UP000036471"/>
    </source>
</evidence>
<accession>A0ABR5H646</accession>
<protein>
    <submittedName>
        <fullName evidence="1">Twin-arginine translocation pathway signal protein</fullName>
    </submittedName>
</protein>
<dbReference type="SUPFAM" id="SSF53649">
    <property type="entry name" value="Alkaline phosphatase-like"/>
    <property type="match status" value="1"/>
</dbReference>
<gene>
    <name evidence="1" type="ORF">QR79_19235</name>
</gene>
<keyword evidence="2" id="KW-1185">Reference proteome</keyword>
<sequence>PRTFYWRYRANAQAAMRDGDLKYLKIRDNTFLFDVVADPLERANLKARRPDDFSRLQAAWTAWSAAMLPERPDSFTESYTGAQLADHFGVGAPK</sequence>
<dbReference type="InterPro" id="IPR017850">
    <property type="entry name" value="Alkaline_phosphatase_core_sf"/>
</dbReference>
<dbReference type="Gene3D" id="3.30.1120.10">
    <property type="match status" value="1"/>
</dbReference>
<dbReference type="EMBL" id="JTHG01000183">
    <property type="protein sequence ID" value="KMO19724.1"/>
    <property type="molecule type" value="Genomic_DNA"/>
</dbReference>
<evidence type="ECO:0000313" key="1">
    <source>
        <dbReference type="EMBL" id="KMO19724.1"/>
    </source>
</evidence>
<dbReference type="Proteomes" id="UP000036471">
    <property type="component" value="Unassembled WGS sequence"/>
</dbReference>